<geneLocation type="plasmid" evidence="3">
    <name>pboct2</name>
</geneLocation>
<feature type="region of interest" description="Disordered" evidence="1">
    <location>
        <begin position="1"/>
        <end position="21"/>
    </location>
</feature>
<dbReference type="AlphaFoldDB" id="A0A856MU66"/>
<evidence type="ECO:0000256" key="1">
    <source>
        <dbReference type="SAM" id="MobiDB-lite"/>
    </source>
</evidence>
<evidence type="ECO:0000313" key="2">
    <source>
        <dbReference type="EMBL" id="QDL12816.1"/>
    </source>
</evidence>
<reference evidence="2 3" key="1">
    <citation type="submission" date="2018-06" db="EMBL/GenBank/DDBJ databases">
        <title>Comparative genomics of Brasilonema spp. strains.</title>
        <authorList>
            <person name="Alvarenga D.O."/>
            <person name="Fiore M.F."/>
            <person name="Varani A.M."/>
        </authorList>
    </citation>
    <scope>NUCLEOTIDE SEQUENCE [LARGE SCALE GENOMIC DNA]</scope>
    <source>
        <strain evidence="2 3">CENA114</strain>
        <plasmid evidence="3">pboct2</plasmid>
    </source>
</reference>
<evidence type="ECO:0000313" key="3">
    <source>
        <dbReference type="Proteomes" id="UP000503129"/>
    </source>
</evidence>
<proteinExistence type="predicted"/>
<feature type="compositionally biased region" description="Polar residues" evidence="1">
    <location>
        <begin position="288"/>
        <end position="299"/>
    </location>
</feature>
<organism evidence="2 3">
    <name type="scientific">Brasilonema sennae CENA114</name>
    <dbReference type="NCBI Taxonomy" id="415709"/>
    <lineage>
        <taxon>Bacteria</taxon>
        <taxon>Bacillati</taxon>
        <taxon>Cyanobacteriota</taxon>
        <taxon>Cyanophyceae</taxon>
        <taxon>Nostocales</taxon>
        <taxon>Scytonemataceae</taxon>
        <taxon>Brasilonema</taxon>
        <taxon>Bromeliae group (in: Brasilonema)</taxon>
    </lineage>
</organism>
<feature type="compositionally biased region" description="Low complexity" evidence="1">
    <location>
        <begin position="1"/>
        <end position="18"/>
    </location>
</feature>
<sequence>MSDKNANTNNNPPGFTNNEPQRRLVIVTGDKGGVGKSTFARGLLQLYINKDLVCLAYEADQRNPQLERHYVDKYRPLIRYIDIFRKGEADKLLIDIEKEKQFSLFLLDLPAQSGGFFENYVKELTFFEMLKDVNCQVTMVSVISRVQDSVNVLEKLHELCKDQVDYVVVKNLFHGESDKFERYNDSKIRKDMSSKGLVEIMMPELFYLPYDFLDYYALTFNDALTHEKTNLVIKARVKYWLADFEEKTKSAFHLLGFDKESLSGYYDKMAEETKKAKNKEKKQSKSQPTQTPEPLQNSA</sequence>
<dbReference type="KEGG" id="bsen:DP114_34345"/>
<keyword evidence="2" id="KW-0614">Plasmid</keyword>
<dbReference type="SUPFAM" id="SSF52540">
    <property type="entry name" value="P-loop containing nucleoside triphosphate hydrolases"/>
    <property type="match status" value="1"/>
</dbReference>
<protein>
    <submittedName>
        <fullName evidence="2">Chromosome partitioning protein ParA</fullName>
    </submittedName>
</protein>
<keyword evidence="3" id="KW-1185">Reference proteome</keyword>
<accession>A0A856MU66</accession>
<name>A0A856MU66_9CYAN</name>
<dbReference type="InterPro" id="IPR027417">
    <property type="entry name" value="P-loop_NTPase"/>
</dbReference>
<dbReference type="RefSeq" id="WP_169264840.1">
    <property type="nucleotide sequence ID" value="NZ_CAWOXK010000003.1"/>
</dbReference>
<dbReference type="Proteomes" id="UP000503129">
    <property type="component" value="Plasmid pBOCT2"/>
</dbReference>
<dbReference type="EMBL" id="CP030120">
    <property type="protein sequence ID" value="QDL12816.1"/>
    <property type="molecule type" value="Genomic_DNA"/>
</dbReference>
<gene>
    <name evidence="2" type="ORF">DP114_34345</name>
</gene>
<feature type="region of interest" description="Disordered" evidence="1">
    <location>
        <begin position="273"/>
        <end position="299"/>
    </location>
</feature>